<dbReference type="EMBL" id="JAINUG010000095">
    <property type="protein sequence ID" value="KAJ8397730.1"/>
    <property type="molecule type" value="Genomic_DNA"/>
</dbReference>
<evidence type="ECO:0000313" key="2">
    <source>
        <dbReference type="EMBL" id="KAJ8397730.1"/>
    </source>
</evidence>
<organism evidence="2 3">
    <name type="scientific">Aldrovandia affinis</name>
    <dbReference type="NCBI Taxonomy" id="143900"/>
    <lineage>
        <taxon>Eukaryota</taxon>
        <taxon>Metazoa</taxon>
        <taxon>Chordata</taxon>
        <taxon>Craniata</taxon>
        <taxon>Vertebrata</taxon>
        <taxon>Euteleostomi</taxon>
        <taxon>Actinopterygii</taxon>
        <taxon>Neopterygii</taxon>
        <taxon>Teleostei</taxon>
        <taxon>Notacanthiformes</taxon>
        <taxon>Halosauridae</taxon>
        <taxon>Aldrovandia</taxon>
    </lineage>
</organism>
<name>A0AAD7S848_9TELE</name>
<feature type="compositionally biased region" description="Basic residues" evidence="1">
    <location>
        <begin position="115"/>
        <end position="124"/>
    </location>
</feature>
<dbReference type="Proteomes" id="UP001221898">
    <property type="component" value="Unassembled WGS sequence"/>
</dbReference>
<dbReference type="AlphaFoldDB" id="A0AAD7S848"/>
<protein>
    <submittedName>
        <fullName evidence="2">Uncharacterized protein</fullName>
    </submittedName>
</protein>
<feature type="compositionally biased region" description="Polar residues" evidence="1">
    <location>
        <begin position="102"/>
        <end position="111"/>
    </location>
</feature>
<reference evidence="2" key="1">
    <citation type="journal article" date="2023" name="Science">
        <title>Genome structures resolve the early diversification of teleost fishes.</title>
        <authorList>
            <person name="Parey E."/>
            <person name="Louis A."/>
            <person name="Montfort J."/>
            <person name="Bouchez O."/>
            <person name="Roques C."/>
            <person name="Iampietro C."/>
            <person name="Lluch J."/>
            <person name="Castinel A."/>
            <person name="Donnadieu C."/>
            <person name="Desvignes T."/>
            <person name="Floi Bucao C."/>
            <person name="Jouanno E."/>
            <person name="Wen M."/>
            <person name="Mejri S."/>
            <person name="Dirks R."/>
            <person name="Jansen H."/>
            <person name="Henkel C."/>
            <person name="Chen W.J."/>
            <person name="Zahm M."/>
            <person name="Cabau C."/>
            <person name="Klopp C."/>
            <person name="Thompson A.W."/>
            <person name="Robinson-Rechavi M."/>
            <person name="Braasch I."/>
            <person name="Lecointre G."/>
            <person name="Bobe J."/>
            <person name="Postlethwait J.H."/>
            <person name="Berthelot C."/>
            <person name="Roest Crollius H."/>
            <person name="Guiguen Y."/>
        </authorList>
    </citation>
    <scope>NUCLEOTIDE SEQUENCE</scope>
    <source>
        <strain evidence="2">NC1722</strain>
    </source>
</reference>
<sequence>MRRPRGQNDASWDKDDAVANRVLPTATDARLWDEAHTETQGFSRGASALVEQCALSGPKQSEKKALDVDSKGPRRWIAEAGTHTAKARSDLVTAISRERSSTARLSTTEASSARFPHRQQRPPA</sequence>
<keyword evidence="3" id="KW-1185">Reference proteome</keyword>
<proteinExistence type="predicted"/>
<evidence type="ECO:0000313" key="3">
    <source>
        <dbReference type="Proteomes" id="UP001221898"/>
    </source>
</evidence>
<comment type="caution">
    <text evidence="2">The sequence shown here is derived from an EMBL/GenBank/DDBJ whole genome shotgun (WGS) entry which is preliminary data.</text>
</comment>
<feature type="region of interest" description="Disordered" evidence="1">
    <location>
        <begin position="80"/>
        <end position="124"/>
    </location>
</feature>
<gene>
    <name evidence="2" type="ORF">AAFF_G00434190</name>
</gene>
<evidence type="ECO:0000256" key="1">
    <source>
        <dbReference type="SAM" id="MobiDB-lite"/>
    </source>
</evidence>
<accession>A0AAD7S848</accession>